<evidence type="ECO:0000256" key="1">
    <source>
        <dbReference type="SAM" id="MobiDB-lite"/>
    </source>
</evidence>
<protein>
    <submittedName>
        <fullName evidence="2">HSP18 transcriptional regulator</fullName>
    </submittedName>
</protein>
<comment type="caution">
    <text evidence="2">The sequence shown here is derived from an EMBL/GenBank/DDBJ whole genome shotgun (WGS) entry which is preliminary data.</text>
</comment>
<evidence type="ECO:0000313" key="3">
    <source>
        <dbReference type="Proteomes" id="UP001589693"/>
    </source>
</evidence>
<reference evidence="2 3" key="1">
    <citation type="submission" date="2024-09" db="EMBL/GenBank/DDBJ databases">
        <authorList>
            <person name="Sun Q."/>
            <person name="Mori K."/>
        </authorList>
    </citation>
    <scope>NUCLEOTIDE SEQUENCE [LARGE SCALE GENOMIC DNA]</scope>
    <source>
        <strain evidence="2 3">TBRC 7907</strain>
    </source>
</reference>
<keyword evidence="3" id="KW-1185">Reference proteome</keyword>
<dbReference type="Proteomes" id="UP001589693">
    <property type="component" value="Unassembled WGS sequence"/>
</dbReference>
<organism evidence="2 3">
    <name type="scientific">Allokutzneria oryzae</name>
    <dbReference type="NCBI Taxonomy" id="1378989"/>
    <lineage>
        <taxon>Bacteria</taxon>
        <taxon>Bacillati</taxon>
        <taxon>Actinomycetota</taxon>
        <taxon>Actinomycetes</taxon>
        <taxon>Pseudonocardiales</taxon>
        <taxon>Pseudonocardiaceae</taxon>
        <taxon>Allokutzneria</taxon>
    </lineage>
</organism>
<dbReference type="RefSeq" id="WP_377860926.1">
    <property type="nucleotide sequence ID" value="NZ_JBHLZU010000028.1"/>
</dbReference>
<gene>
    <name evidence="2" type="ORF">ACFFQA_33240</name>
</gene>
<feature type="region of interest" description="Disordered" evidence="1">
    <location>
        <begin position="213"/>
        <end position="233"/>
    </location>
</feature>
<dbReference type="EMBL" id="JBHLZU010000028">
    <property type="protein sequence ID" value="MFB9908828.1"/>
    <property type="molecule type" value="Genomic_DNA"/>
</dbReference>
<evidence type="ECO:0000313" key="2">
    <source>
        <dbReference type="EMBL" id="MFB9908828.1"/>
    </source>
</evidence>
<name>A0ABV6A6M9_9PSEU</name>
<proteinExistence type="predicted"/>
<sequence>MSQRKDDIVDEDELTAARRLLSARHGTASTDPVAEALELVRSVTTDGGAEAEEVLAALTLLRNLREVLAGWEPRLITAAREGGTSWVRLAPALGVASRQAAERRYLRLRTEGVECPESTGEQRVRAERGRRAGDRAVNAWARENAAVIRGLSGRVAGLSGLSGAAQDSVDQVQCALGAANSSALLEPLANAGAHLHDTHPALAEEIAEITGRTDRLRARERDARRRSGPQHDR</sequence>
<accession>A0ABV6A6M9</accession>